<dbReference type="EMBL" id="LLXI01000043">
    <property type="protein sequence ID" value="PKY38873.1"/>
    <property type="molecule type" value="Genomic_DNA"/>
</dbReference>
<dbReference type="VEuPathDB" id="FungiDB:FUN_025361"/>
<proteinExistence type="predicted"/>
<reference evidence="2 3" key="1">
    <citation type="submission" date="2015-10" db="EMBL/GenBank/DDBJ databases">
        <title>Genome analyses suggest a sexual origin of heterokaryosis in a supposedly ancient asexual fungus.</title>
        <authorList>
            <person name="Ropars J."/>
            <person name="Sedzielewska K."/>
            <person name="Noel J."/>
            <person name="Charron P."/>
            <person name="Farinelli L."/>
            <person name="Marton T."/>
            <person name="Kruger M."/>
            <person name="Pelin A."/>
            <person name="Brachmann A."/>
            <person name="Corradi N."/>
        </authorList>
    </citation>
    <scope>NUCLEOTIDE SEQUENCE [LARGE SCALE GENOMIC DNA]</scope>
    <source>
        <strain evidence="2 3">A4</strain>
    </source>
</reference>
<keyword evidence="3" id="KW-1185">Reference proteome</keyword>
<sequence length="351" mass="41241">MTKRIPKQEKSRQRIHRKETTERFLYSLSDRRFFWFFKLSLHIQTESRKLKKSISKRYHEVSSDSEHEPDSEEAITSDDYEEAITPRESPSTAKVELPLDFADNSGNFVKTMNIIKRESKRLSTMMINDGNTNDINSYLDDSNNESLSPTFDHQQFPSSNSSLEYSTEDFYSEYFSEKNAKDRAIYFACRIKKQLPTIFSGIQLNISKECPESIPEISPFDITKMVADRLFTLTYINEMMPSFSRERTKILEKLDMKLSKQGDSKLSQKIGGREAFFAFRYTLDHYFKHNILPSQKTLMVERARKIIQQCIESEEKLSDRERECMYCFHRLMSGMNWDNDDMDPSVCGLND</sequence>
<comment type="caution">
    <text evidence="2">The sequence shown here is derived from an EMBL/GenBank/DDBJ whole genome shotgun (WGS) entry which is preliminary data.</text>
</comment>
<organism evidence="2 3">
    <name type="scientific">Rhizophagus irregularis</name>
    <dbReference type="NCBI Taxonomy" id="588596"/>
    <lineage>
        <taxon>Eukaryota</taxon>
        <taxon>Fungi</taxon>
        <taxon>Fungi incertae sedis</taxon>
        <taxon>Mucoromycota</taxon>
        <taxon>Glomeromycotina</taxon>
        <taxon>Glomeromycetes</taxon>
        <taxon>Glomerales</taxon>
        <taxon>Glomeraceae</taxon>
        <taxon>Rhizophagus</taxon>
    </lineage>
</organism>
<dbReference type="VEuPathDB" id="FungiDB:RhiirFUN_024721"/>
<gene>
    <name evidence="2" type="ORF">RhiirA4_439662</name>
</gene>
<protein>
    <submittedName>
        <fullName evidence="2">Uncharacterized protein</fullName>
    </submittedName>
</protein>
<name>A0A2I1FX19_9GLOM</name>
<feature type="region of interest" description="Disordered" evidence="1">
    <location>
        <begin position="59"/>
        <end position="92"/>
    </location>
</feature>
<evidence type="ECO:0000313" key="2">
    <source>
        <dbReference type="EMBL" id="PKY38873.1"/>
    </source>
</evidence>
<evidence type="ECO:0000313" key="3">
    <source>
        <dbReference type="Proteomes" id="UP000234323"/>
    </source>
</evidence>
<feature type="compositionally biased region" description="Acidic residues" evidence="1">
    <location>
        <begin position="69"/>
        <end position="82"/>
    </location>
</feature>
<dbReference type="VEuPathDB" id="FungiDB:RhiirA1_437249"/>
<evidence type="ECO:0000256" key="1">
    <source>
        <dbReference type="SAM" id="MobiDB-lite"/>
    </source>
</evidence>
<dbReference type="Proteomes" id="UP000234323">
    <property type="component" value="Unassembled WGS sequence"/>
</dbReference>
<feature type="compositionally biased region" description="Basic and acidic residues" evidence="1">
    <location>
        <begin position="59"/>
        <end position="68"/>
    </location>
</feature>
<dbReference type="AlphaFoldDB" id="A0A2I1FX19"/>
<accession>A0A2I1FX19</accession>